<dbReference type="CDD" id="cd00093">
    <property type="entry name" value="HTH_XRE"/>
    <property type="match status" value="1"/>
</dbReference>
<dbReference type="PANTHER" id="PTHR35010">
    <property type="entry name" value="BLL4672 PROTEIN-RELATED"/>
    <property type="match status" value="1"/>
</dbReference>
<evidence type="ECO:0000259" key="1">
    <source>
        <dbReference type="PROSITE" id="PS50943"/>
    </source>
</evidence>
<protein>
    <submittedName>
        <fullName evidence="2">Transcriptional regulator with XRE-family HTH domain</fullName>
    </submittedName>
</protein>
<gene>
    <name evidence="2" type="ORF">GGR23_003197</name>
</gene>
<sequence length="272" mass="29751">MTSDTQSVGTLLRTWRQRRRFSQLALASEAEISQRHLSFLESGRSRPSRDMVLRLAEYLNVPLEERNAMLRAAGFAPVYLERALSAPELQSAMSVVRRILEATEPHPALAVDRNWTLLSANAAVGMLTRGAAAHLLEGPVNVLRLSLHPEGLAPRILNYREWRDHILARLSHDIEVRADGALARLRAELAAYPVPDHSAPRRPGPLTGQDIAIPLRIASPAGPLEFLSTTTVFGTAEDITLAGVVIESFYPANPETAAAMQALNRAGTEPIP</sequence>
<name>A0A7W6J719_9HYPH</name>
<proteinExistence type="predicted"/>
<dbReference type="InterPro" id="IPR010982">
    <property type="entry name" value="Lambda_DNA-bd_dom_sf"/>
</dbReference>
<dbReference type="Gene3D" id="1.10.260.40">
    <property type="entry name" value="lambda repressor-like DNA-binding domains"/>
    <property type="match status" value="1"/>
</dbReference>
<reference evidence="2 3" key="1">
    <citation type="submission" date="2020-08" db="EMBL/GenBank/DDBJ databases">
        <title>Genomic Encyclopedia of Type Strains, Phase IV (KMG-IV): sequencing the most valuable type-strain genomes for metagenomic binning, comparative biology and taxonomic classification.</title>
        <authorList>
            <person name="Goeker M."/>
        </authorList>
    </citation>
    <scope>NUCLEOTIDE SEQUENCE [LARGE SCALE GENOMIC DNA]</scope>
    <source>
        <strain evidence="2 3">DSM 29853</strain>
    </source>
</reference>
<feature type="domain" description="HTH cro/C1-type" evidence="1">
    <location>
        <begin position="12"/>
        <end position="66"/>
    </location>
</feature>
<evidence type="ECO:0000313" key="2">
    <source>
        <dbReference type="EMBL" id="MBB4065984.1"/>
    </source>
</evidence>
<dbReference type="Proteomes" id="UP000528286">
    <property type="component" value="Unassembled WGS sequence"/>
</dbReference>
<dbReference type="SUPFAM" id="SSF47413">
    <property type="entry name" value="lambda repressor-like DNA-binding domains"/>
    <property type="match status" value="1"/>
</dbReference>
<dbReference type="Pfam" id="PF17765">
    <property type="entry name" value="MLTR_LBD"/>
    <property type="match status" value="1"/>
</dbReference>
<dbReference type="InterPro" id="IPR001387">
    <property type="entry name" value="Cro/C1-type_HTH"/>
</dbReference>
<dbReference type="InterPro" id="IPR041413">
    <property type="entry name" value="MLTR_LBD"/>
</dbReference>
<dbReference type="Pfam" id="PF13560">
    <property type="entry name" value="HTH_31"/>
    <property type="match status" value="1"/>
</dbReference>
<evidence type="ECO:0000313" key="3">
    <source>
        <dbReference type="Proteomes" id="UP000528286"/>
    </source>
</evidence>
<dbReference type="SMART" id="SM00530">
    <property type="entry name" value="HTH_XRE"/>
    <property type="match status" value="1"/>
</dbReference>
<dbReference type="PROSITE" id="PS50943">
    <property type="entry name" value="HTH_CROC1"/>
    <property type="match status" value="1"/>
</dbReference>
<dbReference type="RefSeq" id="WP_183367276.1">
    <property type="nucleotide sequence ID" value="NZ_JACIEZ010000007.1"/>
</dbReference>
<accession>A0A7W6J719</accession>
<organism evidence="2 3">
    <name type="scientific">Gellertiella hungarica</name>
    <dbReference type="NCBI Taxonomy" id="1572859"/>
    <lineage>
        <taxon>Bacteria</taxon>
        <taxon>Pseudomonadati</taxon>
        <taxon>Pseudomonadota</taxon>
        <taxon>Alphaproteobacteria</taxon>
        <taxon>Hyphomicrobiales</taxon>
        <taxon>Rhizobiaceae</taxon>
        <taxon>Gellertiella</taxon>
    </lineage>
</organism>
<dbReference type="Gene3D" id="3.30.450.180">
    <property type="match status" value="1"/>
</dbReference>
<dbReference type="AlphaFoldDB" id="A0A7W6J719"/>
<comment type="caution">
    <text evidence="2">The sequence shown here is derived from an EMBL/GenBank/DDBJ whole genome shotgun (WGS) entry which is preliminary data.</text>
</comment>
<dbReference type="GO" id="GO:0003677">
    <property type="term" value="F:DNA binding"/>
    <property type="evidence" value="ECO:0007669"/>
    <property type="project" value="InterPro"/>
</dbReference>
<dbReference type="EMBL" id="JACIEZ010000007">
    <property type="protein sequence ID" value="MBB4065984.1"/>
    <property type="molecule type" value="Genomic_DNA"/>
</dbReference>
<dbReference type="PANTHER" id="PTHR35010:SF4">
    <property type="entry name" value="BLL5781 PROTEIN"/>
    <property type="match status" value="1"/>
</dbReference>
<keyword evidence="3" id="KW-1185">Reference proteome</keyword>